<gene>
    <name evidence="1" type="ORF">GCM10022405_28350</name>
</gene>
<comment type="caution">
    <text evidence="1">The sequence shown here is derived from an EMBL/GenBank/DDBJ whole genome shotgun (WGS) entry which is preliminary data.</text>
</comment>
<accession>A0ABP7LIK4</accession>
<evidence type="ECO:0000313" key="2">
    <source>
        <dbReference type="Proteomes" id="UP001499994"/>
    </source>
</evidence>
<name>A0ABP7LIK4_9GAMM</name>
<sequence>MVNRELNVSHCGPVGAGDYNLPYDRLTPSDRFEAFCRELVVEYLRLNKDYDSVNCRSNGTRGCAQGGGDFLITITDYNKNTQYHLYEIKSGNTLSCQKYTNALEKFVRELKEWDIPISTFCLITASPSHALLDQEFRKQRDCLEALGIEHHLYDALDLAKWMGIVKSPTLLTEFFGKEYVERFLGKEALWQIENNGLWGRKEKIGWSECKGPEEYNKGNYHRSINEHVIIQAYLPKPESNTLSCLITLRHHDYNHLLLTLSQNYLLTRAFAGRRTPVRALCRPWIKFYKNDEYFCDIENCRIVLSHDSVVSICNAFDKLWLRYQKSIMEMDALYQSSCFRDDGYCSVSIPMMEIPLWLWNRLVIFCEHHDFLGEEDKWNIFNTVTNKIMVFNTRRSDIFPGKDVYFRAVPSRYENKFNVRNVVLLWEVPSSNFQPFEKNINPDNYCDVLTTHHWIKDVLIPYAFNWFEHNKHIVIDNRKKKFSFFRKREKKEYLEEWMVSSLYQSDYLVSPLLINRQEDLHEAIKVLQAFYHSCQDDISFNEQDMQALLQAFSLFIKRTEFTYVDYICGCIGANGSSREGIISKIEDISSWPLNFEKRNSLIEMIFRSMIACQRDGKMDLFEADIQTIKKQLTPFIEMMNDEKLLKRQRTKHELI</sequence>
<proteinExistence type="predicted"/>
<dbReference type="Proteomes" id="UP001499994">
    <property type="component" value="Unassembled WGS sequence"/>
</dbReference>
<protein>
    <submittedName>
        <fullName evidence="1">Uncharacterized protein</fullName>
    </submittedName>
</protein>
<organism evidence="1 2">
    <name type="scientific">Gibbsiella dentisursi</name>
    <dbReference type="NCBI Taxonomy" id="796890"/>
    <lineage>
        <taxon>Bacteria</taxon>
        <taxon>Pseudomonadati</taxon>
        <taxon>Pseudomonadota</taxon>
        <taxon>Gammaproteobacteria</taxon>
        <taxon>Enterobacterales</taxon>
        <taxon>Yersiniaceae</taxon>
        <taxon>Gibbsiella</taxon>
    </lineage>
</organism>
<keyword evidence="2" id="KW-1185">Reference proteome</keyword>
<evidence type="ECO:0000313" key="1">
    <source>
        <dbReference type="EMBL" id="GAA3901539.1"/>
    </source>
</evidence>
<dbReference type="RefSeq" id="WP_346081851.1">
    <property type="nucleotide sequence ID" value="NZ_BAABDG010000007.1"/>
</dbReference>
<dbReference type="EMBL" id="BAABDG010000007">
    <property type="protein sequence ID" value="GAA3901539.1"/>
    <property type="molecule type" value="Genomic_DNA"/>
</dbReference>
<reference evidence="2" key="1">
    <citation type="journal article" date="2019" name="Int. J. Syst. Evol. Microbiol.">
        <title>The Global Catalogue of Microorganisms (GCM) 10K type strain sequencing project: providing services to taxonomists for standard genome sequencing and annotation.</title>
        <authorList>
            <consortium name="The Broad Institute Genomics Platform"/>
            <consortium name="The Broad Institute Genome Sequencing Center for Infectious Disease"/>
            <person name="Wu L."/>
            <person name="Ma J."/>
        </authorList>
    </citation>
    <scope>NUCLEOTIDE SEQUENCE [LARGE SCALE GENOMIC DNA]</scope>
    <source>
        <strain evidence="2">JCM 17201</strain>
    </source>
</reference>